<protein>
    <recommendedName>
        <fullName evidence="5">Carboxylesterase type B domain-containing protein</fullName>
    </recommendedName>
</protein>
<evidence type="ECO:0000313" key="7">
    <source>
        <dbReference type="Proteomes" id="UP000821866"/>
    </source>
</evidence>
<comment type="caution">
    <text evidence="6">The sequence shown here is derived from an EMBL/GenBank/DDBJ whole genome shotgun (WGS) entry which is preliminary data.</text>
</comment>
<dbReference type="InterPro" id="IPR002018">
    <property type="entry name" value="CarbesteraseB"/>
</dbReference>
<reference evidence="6" key="2">
    <citation type="submission" date="2021-09" db="EMBL/GenBank/DDBJ databases">
        <authorList>
            <person name="Jia N."/>
            <person name="Wang J."/>
            <person name="Shi W."/>
            <person name="Du L."/>
            <person name="Sun Y."/>
            <person name="Zhan W."/>
            <person name="Jiang J."/>
            <person name="Wang Q."/>
            <person name="Zhang B."/>
            <person name="Ji P."/>
            <person name="Sakyi L.B."/>
            <person name="Cui X."/>
            <person name="Yuan T."/>
            <person name="Jiang B."/>
            <person name="Yang W."/>
            <person name="Lam T.T.-Y."/>
            <person name="Chang Q."/>
            <person name="Ding S."/>
            <person name="Wang X."/>
            <person name="Zhu J."/>
            <person name="Ruan X."/>
            <person name="Zhao L."/>
            <person name="Wei J."/>
            <person name="Que T."/>
            <person name="Du C."/>
            <person name="Cheng J."/>
            <person name="Dai P."/>
            <person name="Han X."/>
            <person name="Huang E."/>
            <person name="Gao Y."/>
            <person name="Liu J."/>
            <person name="Shao H."/>
            <person name="Ye R."/>
            <person name="Li L."/>
            <person name="Wei W."/>
            <person name="Wang X."/>
            <person name="Wang C."/>
            <person name="Huo Q."/>
            <person name="Li W."/>
            <person name="Guo W."/>
            <person name="Chen H."/>
            <person name="Chen S."/>
            <person name="Zhou L."/>
            <person name="Zhou L."/>
            <person name="Ni X."/>
            <person name="Tian J."/>
            <person name="Zhou Y."/>
            <person name="Sheng Y."/>
            <person name="Liu T."/>
            <person name="Pan Y."/>
            <person name="Xia L."/>
            <person name="Li J."/>
            <person name="Zhao F."/>
            <person name="Cao W."/>
        </authorList>
    </citation>
    <scope>NUCLEOTIDE SEQUENCE</scope>
    <source>
        <strain evidence="6">Rmic-2018</strain>
        <tissue evidence="6">Larvae</tissue>
    </source>
</reference>
<accession>A0A9J6E8T0</accession>
<dbReference type="InterPro" id="IPR029058">
    <property type="entry name" value="AB_hydrolase_fold"/>
</dbReference>
<gene>
    <name evidence="6" type="ORF">HPB51_011522</name>
</gene>
<dbReference type="GO" id="GO:0005886">
    <property type="term" value="C:plasma membrane"/>
    <property type="evidence" value="ECO:0007669"/>
    <property type="project" value="TreeGrafter"/>
</dbReference>
<name>A0A9J6E8T0_RHIMP</name>
<evidence type="ECO:0000256" key="1">
    <source>
        <dbReference type="ARBA" id="ARBA00005964"/>
    </source>
</evidence>
<sequence length="142" mass="16563">MSRLHQDLKKQRALLFWKTEHLRSYRFHAGKLRWCEARSFRREVRVCLHWSAILRNHRSGELRYRIPESVGTMGRGSEGCYGDAPLVHAGQRVFAEKPVVAAIRLQSFGFLYDETSAPGNMGLHDQQLALKWIQENIACIWR</sequence>
<evidence type="ECO:0000256" key="4">
    <source>
        <dbReference type="ARBA" id="ARBA00023180"/>
    </source>
</evidence>
<dbReference type="GO" id="GO:0006581">
    <property type="term" value="P:acetylcholine catabolic process"/>
    <property type="evidence" value="ECO:0007669"/>
    <property type="project" value="TreeGrafter"/>
</dbReference>
<organism evidence="6 7">
    <name type="scientific">Rhipicephalus microplus</name>
    <name type="common">Cattle tick</name>
    <name type="synonym">Boophilus microplus</name>
    <dbReference type="NCBI Taxonomy" id="6941"/>
    <lineage>
        <taxon>Eukaryota</taxon>
        <taxon>Metazoa</taxon>
        <taxon>Ecdysozoa</taxon>
        <taxon>Arthropoda</taxon>
        <taxon>Chelicerata</taxon>
        <taxon>Arachnida</taxon>
        <taxon>Acari</taxon>
        <taxon>Parasitiformes</taxon>
        <taxon>Ixodida</taxon>
        <taxon>Ixodoidea</taxon>
        <taxon>Ixodidae</taxon>
        <taxon>Rhipicephalinae</taxon>
        <taxon>Rhipicephalus</taxon>
        <taxon>Boophilus</taxon>
    </lineage>
</organism>
<evidence type="ECO:0000259" key="5">
    <source>
        <dbReference type="Pfam" id="PF00135"/>
    </source>
</evidence>
<dbReference type="SUPFAM" id="SSF53474">
    <property type="entry name" value="alpha/beta-Hydrolases"/>
    <property type="match status" value="1"/>
</dbReference>
<keyword evidence="7" id="KW-1185">Reference proteome</keyword>
<evidence type="ECO:0000256" key="2">
    <source>
        <dbReference type="ARBA" id="ARBA00022487"/>
    </source>
</evidence>
<dbReference type="Proteomes" id="UP000821866">
    <property type="component" value="Chromosome 3"/>
</dbReference>
<dbReference type="Pfam" id="PF00135">
    <property type="entry name" value="COesterase"/>
    <property type="match status" value="1"/>
</dbReference>
<dbReference type="InterPro" id="IPR050654">
    <property type="entry name" value="AChE-related_enzymes"/>
</dbReference>
<dbReference type="PANTHER" id="PTHR43918">
    <property type="entry name" value="ACETYLCHOLINESTERASE"/>
    <property type="match status" value="1"/>
</dbReference>
<dbReference type="GO" id="GO:0005615">
    <property type="term" value="C:extracellular space"/>
    <property type="evidence" value="ECO:0007669"/>
    <property type="project" value="TreeGrafter"/>
</dbReference>
<dbReference type="GO" id="GO:0019695">
    <property type="term" value="P:choline metabolic process"/>
    <property type="evidence" value="ECO:0007669"/>
    <property type="project" value="TreeGrafter"/>
</dbReference>
<evidence type="ECO:0000313" key="6">
    <source>
        <dbReference type="EMBL" id="KAH8030722.1"/>
    </source>
</evidence>
<dbReference type="PANTHER" id="PTHR43918:SF4">
    <property type="entry name" value="CARBOXYLIC ESTER HYDROLASE"/>
    <property type="match status" value="1"/>
</dbReference>
<dbReference type="Gene3D" id="3.40.50.1820">
    <property type="entry name" value="alpha/beta hydrolase"/>
    <property type="match status" value="1"/>
</dbReference>
<evidence type="ECO:0000256" key="3">
    <source>
        <dbReference type="ARBA" id="ARBA00022801"/>
    </source>
</evidence>
<feature type="domain" description="Carboxylesterase type B" evidence="5">
    <location>
        <begin position="99"/>
        <end position="138"/>
    </location>
</feature>
<comment type="similarity">
    <text evidence="1">Belongs to the type-B carboxylesterase/lipase family.</text>
</comment>
<dbReference type="GO" id="GO:0003990">
    <property type="term" value="F:acetylcholinesterase activity"/>
    <property type="evidence" value="ECO:0007669"/>
    <property type="project" value="TreeGrafter"/>
</dbReference>
<keyword evidence="4" id="KW-0325">Glycoprotein</keyword>
<proteinExistence type="inferred from homology"/>
<keyword evidence="2" id="KW-0719">Serine esterase</keyword>
<keyword evidence="3" id="KW-0378">Hydrolase</keyword>
<dbReference type="AlphaFoldDB" id="A0A9J6E8T0"/>
<reference evidence="6" key="1">
    <citation type="journal article" date="2020" name="Cell">
        <title>Large-Scale Comparative Analyses of Tick Genomes Elucidate Their Genetic Diversity and Vector Capacities.</title>
        <authorList>
            <consortium name="Tick Genome and Microbiome Consortium (TIGMIC)"/>
            <person name="Jia N."/>
            <person name="Wang J."/>
            <person name="Shi W."/>
            <person name="Du L."/>
            <person name="Sun Y."/>
            <person name="Zhan W."/>
            <person name="Jiang J.F."/>
            <person name="Wang Q."/>
            <person name="Zhang B."/>
            <person name="Ji P."/>
            <person name="Bell-Sakyi L."/>
            <person name="Cui X.M."/>
            <person name="Yuan T.T."/>
            <person name="Jiang B.G."/>
            <person name="Yang W.F."/>
            <person name="Lam T.T."/>
            <person name="Chang Q.C."/>
            <person name="Ding S.J."/>
            <person name="Wang X.J."/>
            <person name="Zhu J.G."/>
            <person name="Ruan X.D."/>
            <person name="Zhao L."/>
            <person name="Wei J.T."/>
            <person name="Ye R.Z."/>
            <person name="Que T.C."/>
            <person name="Du C.H."/>
            <person name="Zhou Y.H."/>
            <person name="Cheng J.X."/>
            <person name="Dai P.F."/>
            <person name="Guo W.B."/>
            <person name="Han X.H."/>
            <person name="Huang E.J."/>
            <person name="Li L.F."/>
            <person name="Wei W."/>
            <person name="Gao Y.C."/>
            <person name="Liu J.Z."/>
            <person name="Shao H.Z."/>
            <person name="Wang X."/>
            <person name="Wang C.C."/>
            <person name="Yang T.C."/>
            <person name="Huo Q.B."/>
            <person name="Li W."/>
            <person name="Chen H.Y."/>
            <person name="Chen S.E."/>
            <person name="Zhou L.G."/>
            <person name="Ni X.B."/>
            <person name="Tian J.H."/>
            <person name="Sheng Y."/>
            <person name="Liu T."/>
            <person name="Pan Y.S."/>
            <person name="Xia L.Y."/>
            <person name="Li J."/>
            <person name="Zhao F."/>
            <person name="Cao W.C."/>
        </authorList>
    </citation>
    <scope>NUCLEOTIDE SEQUENCE</scope>
    <source>
        <strain evidence="6">Rmic-2018</strain>
    </source>
</reference>
<dbReference type="EMBL" id="JABSTU010000005">
    <property type="protein sequence ID" value="KAH8030722.1"/>
    <property type="molecule type" value="Genomic_DNA"/>
</dbReference>